<dbReference type="PANTHER" id="PTHR33121:SF70">
    <property type="entry name" value="SIGNALING PROTEIN YKOW"/>
    <property type="match status" value="1"/>
</dbReference>
<dbReference type="CDD" id="cd01948">
    <property type="entry name" value="EAL"/>
    <property type="match status" value="1"/>
</dbReference>
<dbReference type="SUPFAM" id="SSF55073">
    <property type="entry name" value="Nucleotide cyclase"/>
    <property type="match status" value="1"/>
</dbReference>
<proteinExistence type="predicted"/>
<dbReference type="Pfam" id="PF00990">
    <property type="entry name" value="GGDEF"/>
    <property type="match status" value="1"/>
</dbReference>
<evidence type="ECO:0000259" key="2">
    <source>
        <dbReference type="PROSITE" id="PS50883"/>
    </source>
</evidence>
<evidence type="ECO:0000313" key="4">
    <source>
        <dbReference type="EMBL" id="MRX81391.1"/>
    </source>
</evidence>
<keyword evidence="1" id="KW-0812">Transmembrane</keyword>
<name>A0A6N7RKA8_9ACTN</name>
<dbReference type="Gene3D" id="3.30.450.20">
    <property type="entry name" value="PAS domain"/>
    <property type="match status" value="1"/>
</dbReference>
<accession>A0A6N7RKA8</accession>
<dbReference type="Gene3D" id="3.20.20.450">
    <property type="entry name" value="EAL domain"/>
    <property type="match status" value="1"/>
</dbReference>
<keyword evidence="5" id="KW-1185">Reference proteome</keyword>
<gene>
    <name evidence="4" type="ORF">GJG86_02605</name>
</gene>
<dbReference type="PROSITE" id="PS50883">
    <property type="entry name" value="EAL"/>
    <property type="match status" value="1"/>
</dbReference>
<dbReference type="Pfam" id="PF00563">
    <property type="entry name" value="EAL"/>
    <property type="match status" value="1"/>
</dbReference>
<dbReference type="SUPFAM" id="SSF141868">
    <property type="entry name" value="EAL domain-like"/>
    <property type="match status" value="1"/>
</dbReference>
<dbReference type="GO" id="GO:0071111">
    <property type="term" value="F:cyclic-guanylate-specific phosphodiesterase activity"/>
    <property type="evidence" value="ECO:0007669"/>
    <property type="project" value="InterPro"/>
</dbReference>
<keyword evidence="1" id="KW-0472">Membrane</keyword>
<feature type="domain" description="EAL" evidence="2">
    <location>
        <begin position="495"/>
        <end position="749"/>
    </location>
</feature>
<dbReference type="Proteomes" id="UP000438093">
    <property type="component" value="Unassembled WGS sequence"/>
</dbReference>
<dbReference type="PANTHER" id="PTHR33121">
    <property type="entry name" value="CYCLIC DI-GMP PHOSPHODIESTERASE PDEF"/>
    <property type="match status" value="1"/>
</dbReference>
<dbReference type="SMART" id="SM00267">
    <property type="entry name" value="GGDEF"/>
    <property type="match status" value="1"/>
</dbReference>
<feature type="transmembrane region" description="Helical" evidence="1">
    <location>
        <begin position="282"/>
        <end position="306"/>
    </location>
</feature>
<feature type="domain" description="GGDEF" evidence="3">
    <location>
        <begin position="357"/>
        <end position="486"/>
    </location>
</feature>
<dbReference type="InterPro" id="IPR001633">
    <property type="entry name" value="EAL_dom"/>
</dbReference>
<sequence length="751" mass="83581">MKSRARITVLTLAVGLLIVAGSGLFSSFVYDSLWKQSVTDVLEVTVQGQNALDTFFEKDLDTLDLFADELESQSSDDLARIDEKVALFDHNDEGATYLCVNLDTGRVVRSSTADRETFITDEQIAEIDQHGDRNVISPFLDETTGVNMVGVYEKITFADGTPGLVRKARPLQDVADRYALSFYENAGFSYVVDQEGDIVIRSSHRNSNRTIANIYDLVDHEGNDASAIATFRAALEENRQGVAKFTYLDSEYVFCFTPLASTDGWDLVSVIPNDVLMEQANVVLQATFALCAVIIVGLLVILVVYWRSSSAHRKQIEQLAYFDQLTGLASSAKFELDGSRLLQGARERAQRRGTDARGMAVAYLNIVDFKLVNDLDGYQRGDEVLRELSAILRNACADGIACRSTADHFLLMFPYASRDDAAQRCERIVETARGIVAAGKPLVLHIGICCSDDAPDVTSVTELTDRARIAKTEGRRARTNVCLFSASMRDDMLRRADLERTMEAALANGEFFPLIQPKFNVDGTRVLGGEALVRWNRPGEGIVSPAEFVPLFEQNGFIVRIDEYMFERVCQAQRERLDAGLPVVPVSVNVSRVHLHRSSFVPTYMRIKNAYRIPDELAELELTESMVLEDLDAAVAIIDELRQAGFRCSIDDFGSGQSSLNALKELPADELKLDRAFLFERDHSEKEEVIVRTVIDMAGKLDMKTVMEGVETQEQLAFIKTTSCDMIQGFVFSRPVPLEEFEHLLDESAEG</sequence>
<dbReference type="InterPro" id="IPR000160">
    <property type="entry name" value="GGDEF_dom"/>
</dbReference>
<evidence type="ECO:0000313" key="5">
    <source>
        <dbReference type="Proteomes" id="UP000438093"/>
    </source>
</evidence>
<comment type="caution">
    <text evidence="4">The sequence shown here is derived from an EMBL/GenBank/DDBJ whole genome shotgun (WGS) entry which is preliminary data.</text>
</comment>
<evidence type="ECO:0000259" key="3">
    <source>
        <dbReference type="PROSITE" id="PS50887"/>
    </source>
</evidence>
<dbReference type="CDD" id="cd01949">
    <property type="entry name" value="GGDEF"/>
    <property type="match status" value="1"/>
</dbReference>
<protein>
    <submittedName>
        <fullName evidence="4">EAL domain-containing protein</fullName>
    </submittedName>
</protein>
<dbReference type="InterPro" id="IPR050706">
    <property type="entry name" value="Cyclic-di-GMP_PDE-like"/>
</dbReference>
<dbReference type="AlphaFoldDB" id="A0A6N7RKA8"/>
<dbReference type="PROSITE" id="PS50887">
    <property type="entry name" value="GGDEF"/>
    <property type="match status" value="1"/>
</dbReference>
<dbReference type="Gene3D" id="3.30.70.270">
    <property type="match status" value="1"/>
</dbReference>
<dbReference type="SMART" id="SM00052">
    <property type="entry name" value="EAL"/>
    <property type="match status" value="1"/>
</dbReference>
<dbReference type="RefSeq" id="WP_154332254.1">
    <property type="nucleotide sequence ID" value="NZ_VTFY01000001.1"/>
</dbReference>
<organism evidence="4 5">
    <name type="scientific">Eggerthella guodeyinii</name>
    <dbReference type="NCBI Taxonomy" id="2690837"/>
    <lineage>
        <taxon>Bacteria</taxon>
        <taxon>Bacillati</taxon>
        <taxon>Actinomycetota</taxon>
        <taxon>Coriobacteriia</taxon>
        <taxon>Eggerthellales</taxon>
        <taxon>Eggerthellaceae</taxon>
        <taxon>Eggerthella</taxon>
    </lineage>
</organism>
<dbReference type="InterPro" id="IPR043128">
    <property type="entry name" value="Rev_trsase/Diguanyl_cyclase"/>
</dbReference>
<dbReference type="NCBIfam" id="TIGR00254">
    <property type="entry name" value="GGDEF"/>
    <property type="match status" value="1"/>
</dbReference>
<dbReference type="EMBL" id="VTFY01000001">
    <property type="protein sequence ID" value="MRX81391.1"/>
    <property type="molecule type" value="Genomic_DNA"/>
</dbReference>
<keyword evidence="1" id="KW-1133">Transmembrane helix</keyword>
<evidence type="ECO:0000256" key="1">
    <source>
        <dbReference type="SAM" id="Phobius"/>
    </source>
</evidence>
<reference evidence="5" key="1">
    <citation type="submission" date="2019-08" db="EMBL/GenBank/DDBJ databases">
        <title>Arthrobacter sp. nov., isolated from plateau pika and Tibetan wild ass.</title>
        <authorList>
            <person name="Ge Y."/>
        </authorList>
    </citation>
    <scope>NUCLEOTIDE SEQUENCE [LARGE SCALE GENOMIC DNA]</scope>
    <source>
        <strain evidence="5">HF-4214</strain>
    </source>
</reference>
<dbReference type="InterPro" id="IPR029787">
    <property type="entry name" value="Nucleotide_cyclase"/>
</dbReference>
<dbReference type="InterPro" id="IPR035919">
    <property type="entry name" value="EAL_sf"/>
</dbReference>